<evidence type="ECO:0000313" key="3">
    <source>
        <dbReference type="Proteomes" id="UP000469890"/>
    </source>
</evidence>
<dbReference type="CDD" id="cd09917">
    <property type="entry name" value="F-box_SF"/>
    <property type="match status" value="1"/>
</dbReference>
<dbReference type="InterPro" id="IPR032675">
    <property type="entry name" value="LRR_dom_sf"/>
</dbReference>
<dbReference type="AlphaFoldDB" id="A0A8H4B9N6"/>
<evidence type="ECO:0000259" key="1">
    <source>
        <dbReference type="PROSITE" id="PS50181"/>
    </source>
</evidence>
<reference evidence="2 3" key="1">
    <citation type="submission" date="2019-09" db="EMBL/GenBank/DDBJ databases">
        <authorList>
            <consortium name="DOE Joint Genome Institute"/>
            <person name="Mondo S.J."/>
            <person name="Navarro-Mendoza M.I."/>
            <person name="Perez-Arques C."/>
            <person name="Panchal S."/>
            <person name="Nicolas F.E."/>
            <person name="Ganguly P."/>
            <person name="Pangilinan J."/>
            <person name="Grigoriev I."/>
            <person name="Heitman J."/>
            <person name="Sanya K."/>
            <person name="Garre V."/>
        </authorList>
    </citation>
    <scope>NUCLEOTIDE SEQUENCE [LARGE SCALE GENOMIC DNA]</scope>
    <source>
        <strain evidence="2 3">MU402</strain>
    </source>
</reference>
<dbReference type="Proteomes" id="UP000469890">
    <property type="component" value="Unassembled WGS sequence"/>
</dbReference>
<dbReference type="Pfam" id="PF12937">
    <property type="entry name" value="F-box-like"/>
    <property type="match status" value="1"/>
</dbReference>
<dbReference type="EMBL" id="JAAECE010000008">
    <property type="protein sequence ID" value="KAF1798149.1"/>
    <property type="molecule type" value="Genomic_DNA"/>
</dbReference>
<dbReference type="SMART" id="SM00256">
    <property type="entry name" value="FBOX"/>
    <property type="match status" value="1"/>
</dbReference>
<dbReference type="Gene3D" id="3.80.10.10">
    <property type="entry name" value="Ribonuclease Inhibitor"/>
    <property type="match status" value="1"/>
</dbReference>
<dbReference type="Gene3D" id="1.20.1280.50">
    <property type="match status" value="1"/>
</dbReference>
<sequence length="617" mass="71129">MNNITNNHLMEKLPLETFTSILLLLNPESRVTCALVCKSWYNLACRSLVLYETISCHDVNTCKRRYRFFSSNKHCSKSVKTLEYKLTSPVTVKDLKELPTIYPDIRHFRLSFCEDDEQTNPPYRARRELRDVQGRTFSGRPACYQGVPGEVFNGWHRLTSVEETSTQMYTLFMLNCSTTPFNHLNSLWLNFSHIKAYVHSASAVDYFFNGLKNSPQLKELALLHCSVSFDKLDVLHNYCPMLQTITLTNVTLSRYPPTKLATANVATHMKAFKLCNCFTGSAVAIIEYAGKKYPNLEDFLLEASGNLIVEPLVKSAARTFIAEATKLKSFGTNLFLLHPRFIKFMEDNGITELDKLYIGNHSDPDLPPRAEKDPYNNIIAVCNNQKFKSTLKTLTIHACKLPNGFLDCYLQLKNLTTLEVDFQANQGCEEDYMYGGCFDQEHIPEPVLSLTDLFRTLVHLKRLDLRSIVTTMDEELENLHCIEEIYIHGSHRLYTDEFGVAYSLFDFISNNCLQIQLISLYGFTTMSNAPSDYQPILDLSVHKHIARVNSSFEFYMHINEDGWPTCYSNKGTYYKKVQPADITSKHLIIKSKDRKMFWTPRTPRRIRSYYLEWDGLF</sequence>
<gene>
    <name evidence="2" type="ORF">FB192DRAFT_1397924</name>
</gene>
<comment type="caution">
    <text evidence="2">The sequence shown here is derived from an EMBL/GenBank/DDBJ whole genome shotgun (WGS) entry which is preliminary data.</text>
</comment>
<dbReference type="InterPro" id="IPR036047">
    <property type="entry name" value="F-box-like_dom_sf"/>
</dbReference>
<dbReference type="SUPFAM" id="SSF81383">
    <property type="entry name" value="F-box domain"/>
    <property type="match status" value="1"/>
</dbReference>
<proteinExistence type="predicted"/>
<protein>
    <recommendedName>
        <fullName evidence="1">F-box domain-containing protein</fullName>
    </recommendedName>
</protein>
<dbReference type="InterPro" id="IPR001810">
    <property type="entry name" value="F-box_dom"/>
</dbReference>
<accession>A0A8H4B9N6</accession>
<organism evidence="2 3">
    <name type="scientific">Mucor circinelloides f. lusitanicus</name>
    <name type="common">Mucor racemosus var. lusitanicus</name>
    <dbReference type="NCBI Taxonomy" id="29924"/>
    <lineage>
        <taxon>Eukaryota</taxon>
        <taxon>Fungi</taxon>
        <taxon>Fungi incertae sedis</taxon>
        <taxon>Mucoromycota</taxon>
        <taxon>Mucoromycotina</taxon>
        <taxon>Mucoromycetes</taxon>
        <taxon>Mucorales</taxon>
        <taxon>Mucorineae</taxon>
        <taxon>Mucoraceae</taxon>
        <taxon>Mucor</taxon>
    </lineage>
</organism>
<feature type="domain" description="F-box" evidence="1">
    <location>
        <begin position="7"/>
        <end position="54"/>
    </location>
</feature>
<dbReference type="SUPFAM" id="SSF52047">
    <property type="entry name" value="RNI-like"/>
    <property type="match status" value="1"/>
</dbReference>
<name>A0A8H4B9N6_MUCCL</name>
<evidence type="ECO:0000313" key="2">
    <source>
        <dbReference type="EMBL" id="KAF1798149.1"/>
    </source>
</evidence>
<dbReference type="PROSITE" id="PS50181">
    <property type="entry name" value="FBOX"/>
    <property type="match status" value="1"/>
</dbReference>